<keyword evidence="6" id="KW-1185">Reference proteome</keyword>
<dbReference type="Proteomes" id="UP000234181">
    <property type="component" value="Unassembled WGS sequence"/>
</dbReference>
<dbReference type="InterPro" id="IPR000847">
    <property type="entry name" value="LysR_HTH_N"/>
</dbReference>
<evidence type="ECO:0000313" key="3">
    <source>
        <dbReference type="EMBL" id="SON87303.1"/>
    </source>
</evidence>
<dbReference type="GO" id="GO:0043565">
    <property type="term" value="F:sequence-specific DNA binding"/>
    <property type="evidence" value="ECO:0007669"/>
    <property type="project" value="TreeGrafter"/>
</dbReference>
<gene>
    <name evidence="3" type="ORF">XAP6984_800031</name>
    <name evidence="4" type="ORF">XAP7430_760031</name>
</gene>
<reference evidence="5 6" key="1">
    <citation type="submission" date="2017-10" db="EMBL/GenBank/DDBJ databases">
        <authorList>
            <person name="Regsiter A."/>
            <person name="William W."/>
        </authorList>
    </citation>
    <scope>NUCLEOTIDE SEQUENCE [LARGE SCALE GENOMIC DNA]</scope>
    <source>
        <strain evidence="3 6">CFBP6984</strain>
        <strain evidence="4 5">CFBP7430</strain>
    </source>
</reference>
<evidence type="ECO:0000313" key="6">
    <source>
        <dbReference type="Proteomes" id="UP000234181"/>
    </source>
</evidence>
<dbReference type="InterPro" id="IPR058163">
    <property type="entry name" value="LysR-type_TF_proteobact-type"/>
</dbReference>
<evidence type="ECO:0000259" key="2">
    <source>
        <dbReference type="PROSITE" id="PS50931"/>
    </source>
</evidence>
<evidence type="ECO:0000256" key="1">
    <source>
        <dbReference type="ARBA" id="ARBA00009437"/>
    </source>
</evidence>
<dbReference type="SUPFAM" id="SSF46785">
    <property type="entry name" value="Winged helix' DNA-binding domain"/>
    <property type="match status" value="1"/>
</dbReference>
<dbReference type="EMBL" id="OCYS01000134">
    <property type="protein sequence ID" value="SON92363.1"/>
    <property type="molecule type" value="Genomic_DNA"/>
</dbReference>
<dbReference type="Gene3D" id="1.10.10.10">
    <property type="entry name" value="Winged helix-like DNA-binding domain superfamily/Winged helix DNA-binding domain"/>
    <property type="match status" value="1"/>
</dbReference>
<dbReference type="InterPro" id="IPR036390">
    <property type="entry name" value="WH_DNA-bd_sf"/>
</dbReference>
<comment type="similarity">
    <text evidence="1">Belongs to the LysR transcriptional regulatory family.</text>
</comment>
<dbReference type="GO" id="GO:0003700">
    <property type="term" value="F:DNA-binding transcription factor activity"/>
    <property type="evidence" value="ECO:0007669"/>
    <property type="project" value="InterPro"/>
</dbReference>
<accession>A0AB38E559</accession>
<feature type="domain" description="HTH lysR-type" evidence="2">
    <location>
        <begin position="4"/>
        <end position="61"/>
    </location>
</feature>
<dbReference type="Pfam" id="PF00126">
    <property type="entry name" value="HTH_1"/>
    <property type="match status" value="1"/>
</dbReference>
<protein>
    <recommendedName>
        <fullName evidence="2">HTH lysR-type domain-containing protein</fullName>
    </recommendedName>
</protein>
<dbReference type="InterPro" id="IPR036388">
    <property type="entry name" value="WH-like_DNA-bd_sf"/>
</dbReference>
<sequence>MSRPPLHALQGFVSAVRLGNLSRAAGAMHLTVSALSHQMRALEQRLGYPLLQRHARGVTATPQASNCSTASHRIWTPSLRHSSHSVRVAKTP</sequence>
<comment type="caution">
    <text evidence="4">The sequence shown here is derived from an EMBL/GenBank/DDBJ whole genome shotgun (WGS) entry which is preliminary data.</text>
</comment>
<organism evidence="4 5">
    <name type="scientific">Xanthomonas campestris pv. phaseoli</name>
    <dbReference type="NCBI Taxonomy" id="317013"/>
    <lineage>
        <taxon>Bacteria</taxon>
        <taxon>Pseudomonadati</taxon>
        <taxon>Pseudomonadota</taxon>
        <taxon>Gammaproteobacteria</taxon>
        <taxon>Lysobacterales</taxon>
        <taxon>Lysobacteraceae</taxon>
        <taxon>Xanthomonas</taxon>
    </lineage>
</organism>
<dbReference type="AlphaFoldDB" id="A0AB38E559"/>
<dbReference type="Proteomes" id="UP000234166">
    <property type="component" value="Unassembled WGS sequence"/>
</dbReference>
<dbReference type="EMBL" id="OCYT01000140">
    <property type="protein sequence ID" value="SON87303.1"/>
    <property type="molecule type" value="Genomic_DNA"/>
</dbReference>
<dbReference type="GO" id="GO:0006351">
    <property type="term" value="P:DNA-templated transcription"/>
    <property type="evidence" value="ECO:0007669"/>
    <property type="project" value="TreeGrafter"/>
</dbReference>
<dbReference type="PANTHER" id="PTHR30537">
    <property type="entry name" value="HTH-TYPE TRANSCRIPTIONAL REGULATOR"/>
    <property type="match status" value="1"/>
</dbReference>
<dbReference type="PANTHER" id="PTHR30537:SF79">
    <property type="entry name" value="TRANSCRIPTIONAL REGULATOR-RELATED"/>
    <property type="match status" value="1"/>
</dbReference>
<evidence type="ECO:0000313" key="4">
    <source>
        <dbReference type="EMBL" id="SON92363.1"/>
    </source>
</evidence>
<evidence type="ECO:0000313" key="5">
    <source>
        <dbReference type="Proteomes" id="UP000234166"/>
    </source>
</evidence>
<proteinExistence type="inferred from homology"/>
<dbReference type="PROSITE" id="PS50931">
    <property type="entry name" value="HTH_LYSR"/>
    <property type="match status" value="1"/>
</dbReference>
<name>A0AB38E559_XANCH</name>